<dbReference type="InterPro" id="IPR033312">
    <property type="entry name" value="DDB2"/>
</dbReference>
<evidence type="ECO:0000313" key="12">
    <source>
        <dbReference type="EMBL" id="KAG0554842.1"/>
    </source>
</evidence>
<keyword evidence="7" id="KW-0238">DNA-binding</keyword>
<evidence type="ECO:0000256" key="6">
    <source>
        <dbReference type="ARBA" id="ARBA00022786"/>
    </source>
</evidence>
<dbReference type="Pfam" id="PF00400">
    <property type="entry name" value="WD40"/>
    <property type="match status" value="1"/>
</dbReference>
<feature type="region of interest" description="Disordered" evidence="11">
    <location>
        <begin position="1"/>
        <end position="69"/>
    </location>
</feature>
<comment type="caution">
    <text evidence="12">The sequence shown here is derived from an EMBL/GenBank/DDBJ whole genome shotgun (WGS) entry which is preliminary data.</text>
</comment>
<dbReference type="AlphaFoldDB" id="A0A8T0GC75"/>
<accession>A0A8T0GC75</accession>
<evidence type="ECO:0000256" key="3">
    <source>
        <dbReference type="ARBA" id="ARBA00022574"/>
    </source>
</evidence>
<dbReference type="OrthoDB" id="9890280at2759"/>
<keyword evidence="3 10" id="KW-0853">WD repeat</keyword>
<evidence type="ECO:0000256" key="11">
    <source>
        <dbReference type="SAM" id="MobiDB-lite"/>
    </source>
</evidence>
<proteinExistence type="inferred from homology"/>
<evidence type="ECO:0000256" key="4">
    <source>
        <dbReference type="ARBA" id="ARBA00022737"/>
    </source>
</evidence>
<evidence type="ECO:0000256" key="9">
    <source>
        <dbReference type="ARBA" id="ARBA00023242"/>
    </source>
</evidence>
<feature type="compositionally biased region" description="Acidic residues" evidence="11">
    <location>
        <begin position="17"/>
        <end position="60"/>
    </location>
</feature>
<sequence>MAMTRAAMRKRMVVVEREDESEESSEEEEEAEFEDDDYEDEEKEEKEEVEEEEEEEEEEKVEEKRRKQKGRITISLKGKKFCKVCKATDHQAGFVGYVYMDCPNKPCYLCKKPGHTTLTCPHRTATEHGVVAAPRRRSLGLLDFVHERQLRSNLPTVQLPQLIPNKVDSAIIRLHSRRVTDMEFHPTNDNILISGDKRGQIGIWDFENVFNKTVHEDIHAALVNSIKFHPWQEGMMYTASSDGKVCFTDLESGTSTDILDLNPDGWAGPSSWRSIHGMNLNNRRELALAADNFGYLYQLDTRANKKVEKPMLVHKKGSKVVGLHCHPVDCDIFLTCGNDHKTRIWDMRMLAPDSCLAQLDHPRVVTSAYFSPITGNKIMTTCLDNRIRVWDNICADLSEPSREIVHSHNFNRYITSFRAEWDPKDRSECLAVIGRYISDHFDGALLHPIDFLDVSNGRLVEEVYDKSITTICTVNKLHPRLDCMATGSSRSLFIWRPKDVVVDALEDEDATTEAKEVKKITLQIYEADGGKAGRAKGKSMDNDDDDFAFLKKKAMAKANGAGPSCSKKEKTKRKSKSEDDDSSDDTEPSPEKGKAVVTPPSEGRQLRRRSK</sequence>
<comment type="subcellular location">
    <subcellularLocation>
        <location evidence="1">Nucleus</location>
    </subcellularLocation>
</comment>
<keyword evidence="13" id="KW-1185">Reference proteome</keyword>
<protein>
    <recommendedName>
        <fullName evidence="14">Protein DAMAGED DNA-BINDING 2</fullName>
    </recommendedName>
</protein>
<keyword evidence="4" id="KW-0677">Repeat</keyword>
<evidence type="ECO:0000313" key="13">
    <source>
        <dbReference type="Proteomes" id="UP000822688"/>
    </source>
</evidence>
<reference evidence="12" key="1">
    <citation type="submission" date="2020-06" db="EMBL/GenBank/DDBJ databases">
        <title>WGS assembly of Ceratodon purpureus strain R40.</title>
        <authorList>
            <person name="Carey S.B."/>
            <person name="Jenkins J."/>
            <person name="Shu S."/>
            <person name="Lovell J.T."/>
            <person name="Sreedasyam A."/>
            <person name="Maumus F."/>
            <person name="Tiley G.P."/>
            <person name="Fernandez-Pozo N."/>
            <person name="Barry K."/>
            <person name="Chen C."/>
            <person name="Wang M."/>
            <person name="Lipzen A."/>
            <person name="Daum C."/>
            <person name="Saski C.A."/>
            <person name="Payton A.C."/>
            <person name="Mcbreen J.C."/>
            <person name="Conrad R.E."/>
            <person name="Kollar L.M."/>
            <person name="Olsson S."/>
            <person name="Huttunen S."/>
            <person name="Landis J.B."/>
            <person name="Wickett N.J."/>
            <person name="Johnson M.G."/>
            <person name="Rensing S.A."/>
            <person name="Grimwood J."/>
            <person name="Schmutz J."/>
            <person name="Mcdaniel S.F."/>
        </authorList>
    </citation>
    <scope>NUCLEOTIDE SEQUENCE</scope>
    <source>
        <strain evidence="12">R40</strain>
    </source>
</reference>
<gene>
    <name evidence="12" type="ORF">KC19_12G124100</name>
</gene>
<feature type="region of interest" description="Disordered" evidence="11">
    <location>
        <begin position="555"/>
        <end position="611"/>
    </location>
</feature>
<dbReference type="SUPFAM" id="SSF50978">
    <property type="entry name" value="WD40 repeat-like"/>
    <property type="match status" value="1"/>
</dbReference>
<keyword evidence="5" id="KW-0227">DNA damage</keyword>
<keyword evidence="8" id="KW-0234">DNA repair</keyword>
<evidence type="ECO:0000256" key="10">
    <source>
        <dbReference type="PROSITE-ProRule" id="PRU00221"/>
    </source>
</evidence>
<keyword evidence="6" id="KW-0833">Ubl conjugation pathway</keyword>
<dbReference type="EMBL" id="CM026433">
    <property type="protein sequence ID" value="KAG0554842.1"/>
    <property type="molecule type" value="Genomic_DNA"/>
</dbReference>
<dbReference type="GO" id="GO:0009411">
    <property type="term" value="P:response to UV"/>
    <property type="evidence" value="ECO:0007669"/>
    <property type="project" value="TreeGrafter"/>
</dbReference>
<dbReference type="GO" id="GO:0005634">
    <property type="term" value="C:nucleus"/>
    <property type="evidence" value="ECO:0007669"/>
    <property type="project" value="UniProtKB-SubCell"/>
</dbReference>
<dbReference type="GO" id="GO:0003684">
    <property type="term" value="F:damaged DNA binding"/>
    <property type="evidence" value="ECO:0007669"/>
    <property type="project" value="InterPro"/>
</dbReference>
<evidence type="ECO:0000256" key="7">
    <source>
        <dbReference type="ARBA" id="ARBA00023125"/>
    </source>
</evidence>
<keyword evidence="9" id="KW-0539">Nucleus</keyword>
<name>A0A8T0GC75_CERPU</name>
<feature type="compositionally biased region" description="Low complexity" evidence="11">
    <location>
        <begin position="556"/>
        <end position="565"/>
    </location>
</feature>
<comment type="similarity">
    <text evidence="2">Belongs to the WD repeat DDB2/WDR76 family.</text>
</comment>
<organism evidence="12 13">
    <name type="scientific">Ceratodon purpureus</name>
    <name type="common">Fire moss</name>
    <name type="synonym">Dicranum purpureum</name>
    <dbReference type="NCBI Taxonomy" id="3225"/>
    <lineage>
        <taxon>Eukaryota</taxon>
        <taxon>Viridiplantae</taxon>
        <taxon>Streptophyta</taxon>
        <taxon>Embryophyta</taxon>
        <taxon>Bryophyta</taxon>
        <taxon>Bryophytina</taxon>
        <taxon>Bryopsida</taxon>
        <taxon>Dicranidae</taxon>
        <taxon>Pseudoditrichales</taxon>
        <taxon>Ditrichaceae</taxon>
        <taxon>Ceratodon</taxon>
    </lineage>
</organism>
<evidence type="ECO:0000256" key="1">
    <source>
        <dbReference type="ARBA" id="ARBA00004123"/>
    </source>
</evidence>
<dbReference type="InterPro" id="IPR015943">
    <property type="entry name" value="WD40/YVTN_repeat-like_dom_sf"/>
</dbReference>
<dbReference type="PROSITE" id="PS50082">
    <property type="entry name" value="WD_REPEATS_2"/>
    <property type="match status" value="2"/>
</dbReference>
<dbReference type="PANTHER" id="PTHR15169">
    <property type="entry name" value="DAMAGE-SPECIFIC DNA BINDING PROTEIN 2"/>
    <property type="match status" value="1"/>
</dbReference>
<dbReference type="Gene3D" id="2.130.10.10">
    <property type="entry name" value="YVTN repeat-like/Quinoprotein amine dehydrogenase"/>
    <property type="match status" value="1"/>
</dbReference>
<feature type="repeat" description="WD" evidence="10">
    <location>
        <begin position="172"/>
        <end position="208"/>
    </location>
</feature>
<feature type="repeat" description="WD" evidence="10">
    <location>
        <begin position="358"/>
        <end position="391"/>
    </location>
</feature>
<dbReference type="InterPro" id="IPR001680">
    <property type="entry name" value="WD40_rpt"/>
</dbReference>
<dbReference type="SMART" id="SM00320">
    <property type="entry name" value="WD40"/>
    <property type="match status" value="4"/>
</dbReference>
<dbReference type="Proteomes" id="UP000822688">
    <property type="component" value="Chromosome 12"/>
</dbReference>
<dbReference type="PROSITE" id="PS50294">
    <property type="entry name" value="WD_REPEATS_REGION"/>
    <property type="match status" value="1"/>
</dbReference>
<evidence type="ECO:0000256" key="5">
    <source>
        <dbReference type="ARBA" id="ARBA00022763"/>
    </source>
</evidence>
<dbReference type="InterPro" id="IPR036322">
    <property type="entry name" value="WD40_repeat_dom_sf"/>
</dbReference>
<evidence type="ECO:0000256" key="8">
    <source>
        <dbReference type="ARBA" id="ARBA00023204"/>
    </source>
</evidence>
<evidence type="ECO:0008006" key="14">
    <source>
        <dbReference type="Google" id="ProtNLM"/>
    </source>
</evidence>
<dbReference type="GO" id="GO:0006281">
    <property type="term" value="P:DNA repair"/>
    <property type="evidence" value="ECO:0007669"/>
    <property type="project" value="UniProtKB-KW"/>
</dbReference>
<dbReference type="PANTHER" id="PTHR15169:SF0">
    <property type="entry name" value="DNA DAMAGE-BINDING PROTEIN 2"/>
    <property type="match status" value="1"/>
</dbReference>
<evidence type="ECO:0000256" key="2">
    <source>
        <dbReference type="ARBA" id="ARBA00005434"/>
    </source>
</evidence>
<feature type="compositionally biased region" description="Acidic residues" evidence="11">
    <location>
        <begin position="578"/>
        <end position="588"/>
    </location>
</feature>
<dbReference type="GO" id="GO:0080008">
    <property type="term" value="C:Cul4-RING E3 ubiquitin ligase complex"/>
    <property type="evidence" value="ECO:0007669"/>
    <property type="project" value="InterPro"/>
</dbReference>